<evidence type="ECO:0000313" key="8">
    <source>
        <dbReference type="Proteomes" id="UP000094426"/>
    </source>
</evidence>
<dbReference type="SUPFAM" id="SSF54001">
    <property type="entry name" value="Cysteine proteinases"/>
    <property type="match status" value="1"/>
</dbReference>
<feature type="domain" description="NlpC/P60" evidence="6">
    <location>
        <begin position="300"/>
        <end position="424"/>
    </location>
</feature>
<evidence type="ECO:0000259" key="6">
    <source>
        <dbReference type="PROSITE" id="PS51935"/>
    </source>
</evidence>
<comment type="similarity">
    <text evidence="1">Belongs to the peptidase C40 family.</text>
</comment>
<name>A0A1E2SIH4_LEIXY</name>
<evidence type="ECO:0000313" key="7">
    <source>
        <dbReference type="EMBL" id="ODA89563.1"/>
    </source>
</evidence>
<dbReference type="PANTHER" id="PTHR47359">
    <property type="entry name" value="PEPTIDOGLYCAN DL-ENDOPEPTIDASE CWLO"/>
    <property type="match status" value="1"/>
</dbReference>
<evidence type="ECO:0000256" key="2">
    <source>
        <dbReference type="ARBA" id="ARBA00022670"/>
    </source>
</evidence>
<feature type="compositionally biased region" description="Basic and acidic residues" evidence="5">
    <location>
        <begin position="270"/>
        <end position="281"/>
    </location>
</feature>
<reference evidence="8" key="1">
    <citation type="submission" date="2015-11" db="EMBL/GenBank/DDBJ databases">
        <authorList>
            <person name="Wang J."/>
            <person name="Wang L."/>
            <person name="Wang F."/>
            <person name="Cao G."/>
        </authorList>
    </citation>
    <scope>NUCLEOTIDE SEQUENCE [LARGE SCALE GENOMIC DNA]</scope>
    <source>
        <strain evidence="8">gdw1</strain>
    </source>
</reference>
<protein>
    <submittedName>
        <fullName evidence="7">Peptidoglycan lytic protein P45</fullName>
    </submittedName>
</protein>
<sequence length="424" mass="43691">MASDVPKTPRIPTGLAIGAGVMGAVTASIGIVAPAHAVDYPSWNDVQQAKANVANQQAMIGEITTLIGNLQSTVDAARIESEKAAEAYFQAKDALDQAAAKEADLEAQASAAAEKAKTSQMRAGLLASHLAKAGGGDVSTELLLKGGGSESAADKLLFQLGTMSKLTEQSKAVYDQATNDKNTATSLTAQAQVAKTERAALADKATAALEASQDAQAKAQAALAEQQTKSTELIAQLATLKNTSSQVEAAYLQGEQVKAQQAAAAAAAKAAEEERIRRERQQQGGGGGGGGGDPVAPPQGNVVQAAIFYARAQLGKPYIFGGEGPVGYDCSGLTMKAYAYAGVYIGSHSVNNQWYTAANRGQIVSYSQRQPGDLIFWGSGPGSFYHIGIYLGGGMMIAAPTEGDVVKIQSVWGSPWGQVARPSA</sequence>
<feature type="region of interest" description="Disordered" evidence="5">
    <location>
        <begin position="270"/>
        <end position="296"/>
    </location>
</feature>
<dbReference type="Pfam" id="PF00877">
    <property type="entry name" value="NLPC_P60"/>
    <property type="match status" value="1"/>
</dbReference>
<proteinExistence type="inferred from homology"/>
<dbReference type="GO" id="GO:0008234">
    <property type="term" value="F:cysteine-type peptidase activity"/>
    <property type="evidence" value="ECO:0007669"/>
    <property type="project" value="UniProtKB-KW"/>
</dbReference>
<dbReference type="InterPro" id="IPR000064">
    <property type="entry name" value="NLP_P60_dom"/>
</dbReference>
<dbReference type="PANTHER" id="PTHR47359:SF3">
    <property type="entry name" value="NLP_P60 DOMAIN-CONTAINING PROTEIN-RELATED"/>
    <property type="match status" value="1"/>
</dbReference>
<gene>
    <name evidence="7" type="ORF">ATY41_04595</name>
</gene>
<dbReference type="PROSITE" id="PS51935">
    <property type="entry name" value="NLPC_P60"/>
    <property type="match status" value="1"/>
</dbReference>
<keyword evidence="4" id="KW-0788">Thiol protease</keyword>
<keyword evidence="3" id="KW-0378">Hydrolase</keyword>
<organism evidence="7 8">
    <name type="scientific">Leifsonia xyli subsp. xyli</name>
    <dbReference type="NCBI Taxonomy" id="59736"/>
    <lineage>
        <taxon>Bacteria</taxon>
        <taxon>Bacillati</taxon>
        <taxon>Actinomycetota</taxon>
        <taxon>Actinomycetes</taxon>
        <taxon>Micrococcales</taxon>
        <taxon>Microbacteriaceae</taxon>
        <taxon>Leifsonia</taxon>
    </lineage>
</organism>
<evidence type="ECO:0000256" key="4">
    <source>
        <dbReference type="ARBA" id="ARBA00022807"/>
    </source>
</evidence>
<evidence type="ECO:0000256" key="3">
    <source>
        <dbReference type="ARBA" id="ARBA00022801"/>
    </source>
</evidence>
<feature type="compositionally biased region" description="Gly residues" evidence="5">
    <location>
        <begin position="283"/>
        <end position="293"/>
    </location>
</feature>
<comment type="caution">
    <text evidence="7">The sequence shown here is derived from an EMBL/GenBank/DDBJ whole genome shotgun (WGS) entry which is preliminary data.</text>
</comment>
<evidence type="ECO:0000256" key="1">
    <source>
        <dbReference type="ARBA" id="ARBA00007074"/>
    </source>
</evidence>
<keyword evidence="2" id="KW-0645">Protease</keyword>
<dbReference type="Proteomes" id="UP000094426">
    <property type="component" value="Unassembled WGS sequence"/>
</dbReference>
<dbReference type="AlphaFoldDB" id="A0A1E2SIH4"/>
<dbReference type="InterPro" id="IPR051794">
    <property type="entry name" value="PG_Endopeptidase_C40"/>
</dbReference>
<dbReference type="EMBL" id="LNZG01000045">
    <property type="protein sequence ID" value="ODA89563.1"/>
    <property type="molecule type" value="Genomic_DNA"/>
</dbReference>
<dbReference type="InterPro" id="IPR038765">
    <property type="entry name" value="Papain-like_cys_pep_sf"/>
</dbReference>
<dbReference type="GO" id="GO:0006508">
    <property type="term" value="P:proteolysis"/>
    <property type="evidence" value="ECO:0007669"/>
    <property type="project" value="UniProtKB-KW"/>
</dbReference>
<dbReference type="OrthoDB" id="5177647at2"/>
<evidence type="ECO:0000256" key="5">
    <source>
        <dbReference type="SAM" id="MobiDB-lite"/>
    </source>
</evidence>
<dbReference type="Gene3D" id="3.90.1720.10">
    <property type="entry name" value="endopeptidase domain like (from Nostoc punctiforme)"/>
    <property type="match status" value="1"/>
</dbReference>
<dbReference type="RefSeq" id="WP_041767805.1">
    <property type="nucleotide sequence ID" value="NZ_LNZG01000045.1"/>
</dbReference>
<accession>A0A1E2SIH4</accession>